<dbReference type="RefSeq" id="WP_250724083.1">
    <property type="nucleotide sequence ID" value="NZ_CP098400.1"/>
</dbReference>
<dbReference type="GO" id="GO:0006282">
    <property type="term" value="P:regulation of DNA repair"/>
    <property type="evidence" value="ECO:0007669"/>
    <property type="project" value="InterPro"/>
</dbReference>
<proteinExistence type="inferred from homology"/>
<evidence type="ECO:0000259" key="6">
    <source>
        <dbReference type="Pfam" id="PF21981"/>
    </source>
</evidence>
<dbReference type="EMBL" id="CP098400">
    <property type="protein sequence ID" value="URW79971.1"/>
    <property type="molecule type" value="Genomic_DNA"/>
</dbReference>
<feature type="domain" description="RecX third three-helical" evidence="6">
    <location>
        <begin position="104"/>
        <end position="146"/>
    </location>
</feature>
<dbReference type="Pfam" id="PF21981">
    <property type="entry name" value="RecX_HTH3"/>
    <property type="match status" value="1"/>
</dbReference>
<dbReference type="PANTHER" id="PTHR33602">
    <property type="entry name" value="REGULATORY PROTEIN RECX FAMILY PROTEIN"/>
    <property type="match status" value="1"/>
</dbReference>
<evidence type="ECO:0000259" key="5">
    <source>
        <dbReference type="Pfam" id="PF02631"/>
    </source>
</evidence>
<evidence type="ECO:0000256" key="3">
    <source>
        <dbReference type="ARBA" id="ARBA00018111"/>
    </source>
</evidence>
<dbReference type="InterPro" id="IPR053925">
    <property type="entry name" value="RecX_HTH_3rd"/>
</dbReference>
<dbReference type="AlphaFoldDB" id="A0A9J6ZQT0"/>
<name>A0A9J6ZQT0_9BACT</name>
<dbReference type="Proteomes" id="UP001056426">
    <property type="component" value="Chromosome"/>
</dbReference>
<comment type="similarity">
    <text evidence="2">Belongs to the RecX family.</text>
</comment>
<evidence type="ECO:0000256" key="2">
    <source>
        <dbReference type="ARBA" id="ARBA00009695"/>
    </source>
</evidence>
<evidence type="ECO:0000313" key="7">
    <source>
        <dbReference type="EMBL" id="URW79971.1"/>
    </source>
</evidence>
<reference evidence="7" key="2">
    <citation type="submission" date="2022-06" db="EMBL/GenBank/DDBJ databases">
        <title>Xiashengella guii gen. nov. sp. nov., a bacterium isolated form anaerobic digestion tank.</title>
        <authorList>
            <person name="Huang H."/>
        </authorList>
    </citation>
    <scope>NUCLEOTIDE SEQUENCE</scope>
    <source>
        <strain evidence="7">Ai-910</strain>
    </source>
</reference>
<protein>
    <recommendedName>
        <fullName evidence="3">Regulatory protein RecX</fullName>
    </recommendedName>
</protein>
<organism evidence="7 8">
    <name type="scientific">Xiashengella succiniciproducens</name>
    <dbReference type="NCBI Taxonomy" id="2949635"/>
    <lineage>
        <taxon>Bacteria</taxon>
        <taxon>Pseudomonadati</taxon>
        <taxon>Bacteroidota</taxon>
        <taxon>Bacteroidia</taxon>
        <taxon>Marinilabiliales</taxon>
        <taxon>Marinilabiliaceae</taxon>
        <taxon>Xiashengella</taxon>
    </lineage>
</organism>
<accession>A0A9J6ZQT0</accession>
<dbReference type="Gene3D" id="1.10.10.10">
    <property type="entry name" value="Winged helix-like DNA-binding domain superfamily/Winged helix DNA-binding domain"/>
    <property type="match status" value="2"/>
</dbReference>
<keyword evidence="4" id="KW-0963">Cytoplasm</keyword>
<dbReference type="KEGG" id="alkq:M9189_01180"/>
<keyword evidence="8" id="KW-1185">Reference proteome</keyword>
<dbReference type="Pfam" id="PF02631">
    <property type="entry name" value="RecX_HTH2"/>
    <property type="match status" value="1"/>
</dbReference>
<feature type="domain" description="RecX second three-helical" evidence="5">
    <location>
        <begin position="52"/>
        <end position="93"/>
    </location>
</feature>
<dbReference type="PANTHER" id="PTHR33602:SF1">
    <property type="entry name" value="REGULATORY PROTEIN RECX FAMILY PROTEIN"/>
    <property type="match status" value="1"/>
</dbReference>
<gene>
    <name evidence="7" type="ORF">M9189_01180</name>
</gene>
<evidence type="ECO:0000256" key="1">
    <source>
        <dbReference type="ARBA" id="ARBA00004496"/>
    </source>
</evidence>
<sequence length="151" mass="17423">MDPAKAYYKAAAICARSEQCISAIRTRLLKWELEETEAAKIIKRLVDEKFIDESRYAGFFVRDKARFNKWGPKKIAWQLRQKGLPEDVIREAIDSVPWDNVAEDLEELLRKKLAGLKQDDPYKKKAALVRFAASRGFGFSDIEKVLGKLKF</sequence>
<comment type="subcellular location">
    <subcellularLocation>
        <location evidence="1">Cytoplasm</location>
    </subcellularLocation>
</comment>
<dbReference type="GO" id="GO:0005737">
    <property type="term" value="C:cytoplasm"/>
    <property type="evidence" value="ECO:0007669"/>
    <property type="project" value="UniProtKB-SubCell"/>
</dbReference>
<reference evidence="7" key="1">
    <citation type="submission" date="2022-05" db="EMBL/GenBank/DDBJ databases">
        <authorList>
            <person name="Sun X."/>
        </authorList>
    </citation>
    <scope>NUCLEOTIDE SEQUENCE</scope>
    <source>
        <strain evidence="7">Ai-910</strain>
    </source>
</reference>
<evidence type="ECO:0000313" key="8">
    <source>
        <dbReference type="Proteomes" id="UP001056426"/>
    </source>
</evidence>
<evidence type="ECO:0000256" key="4">
    <source>
        <dbReference type="ARBA" id="ARBA00022490"/>
    </source>
</evidence>
<dbReference type="InterPro" id="IPR053924">
    <property type="entry name" value="RecX_HTH_2nd"/>
</dbReference>
<dbReference type="InterPro" id="IPR003783">
    <property type="entry name" value="Regulatory_RecX"/>
</dbReference>
<dbReference type="InterPro" id="IPR036388">
    <property type="entry name" value="WH-like_DNA-bd_sf"/>
</dbReference>